<dbReference type="Proteomes" id="UP000290759">
    <property type="component" value="Unassembled WGS sequence"/>
</dbReference>
<gene>
    <name evidence="1" type="ORF">D3273_24720</name>
</gene>
<sequence length="122" mass="13571">MPRSTYPMALDAAPQDGRWLDDPKVQAKVLTFLLSKLSPADLAELDSHLVEGTEPQASDHRIPEGNLKRDFLHYTPRHRRAMAASLSGAGGHLTTDEVMRLDPDHGKSFEERFGPNATRLAR</sequence>
<name>A0A4Q2U369_9HYPH</name>
<accession>A0A4Q2U369</accession>
<organism evidence="1 2">
    <name type="scientific">Lichenibacterium minor</name>
    <dbReference type="NCBI Taxonomy" id="2316528"/>
    <lineage>
        <taxon>Bacteria</taxon>
        <taxon>Pseudomonadati</taxon>
        <taxon>Pseudomonadota</taxon>
        <taxon>Alphaproteobacteria</taxon>
        <taxon>Hyphomicrobiales</taxon>
        <taxon>Lichenihabitantaceae</taxon>
        <taxon>Lichenibacterium</taxon>
    </lineage>
</organism>
<comment type="caution">
    <text evidence="1">The sequence shown here is derived from an EMBL/GenBank/DDBJ whole genome shotgun (WGS) entry which is preliminary data.</text>
</comment>
<reference evidence="1 2" key="2">
    <citation type="submission" date="2019-02" db="EMBL/GenBank/DDBJ databases">
        <title>'Lichenibacterium ramalinii' gen. nov. sp. nov., 'Lichenibacterium minor' gen. nov. sp. nov.</title>
        <authorList>
            <person name="Pankratov T."/>
        </authorList>
    </citation>
    <scope>NUCLEOTIDE SEQUENCE [LARGE SCALE GENOMIC DNA]</scope>
    <source>
        <strain evidence="1 2">RmlP026</strain>
    </source>
</reference>
<evidence type="ECO:0000313" key="2">
    <source>
        <dbReference type="Proteomes" id="UP000290759"/>
    </source>
</evidence>
<reference evidence="1 2" key="1">
    <citation type="submission" date="2018-12" db="EMBL/GenBank/DDBJ databases">
        <authorList>
            <person name="Grouzdev D.S."/>
            <person name="Krutkina M.S."/>
        </authorList>
    </citation>
    <scope>NUCLEOTIDE SEQUENCE [LARGE SCALE GENOMIC DNA]</scope>
    <source>
        <strain evidence="1 2">RmlP026</strain>
    </source>
</reference>
<keyword evidence="2" id="KW-1185">Reference proteome</keyword>
<protein>
    <submittedName>
        <fullName evidence="1">Uncharacterized protein</fullName>
    </submittedName>
</protein>
<dbReference type="RefSeq" id="WP_129229632.1">
    <property type="nucleotide sequence ID" value="NZ_QYBB01000058.1"/>
</dbReference>
<proteinExistence type="predicted"/>
<evidence type="ECO:0000313" key="1">
    <source>
        <dbReference type="EMBL" id="RYC29317.1"/>
    </source>
</evidence>
<dbReference type="AlphaFoldDB" id="A0A4Q2U369"/>
<dbReference type="EMBL" id="QYBB01000058">
    <property type="protein sequence ID" value="RYC29317.1"/>
    <property type="molecule type" value="Genomic_DNA"/>
</dbReference>